<gene>
    <name evidence="12" type="primary">nad4l</name>
</gene>
<keyword evidence="4 11" id="KW-0812">Transmembrane</keyword>
<keyword evidence="12" id="KW-0496">Mitochondrion</keyword>
<evidence type="ECO:0000256" key="2">
    <source>
        <dbReference type="ARBA" id="ARBA00010519"/>
    </source>
</evidence>
<proteinExistence type="inferred from homology"/>
<evidence type="ECO:0000256" key="11">
    <source>
        <dbReference type="SAM" id="Phobius"/>
    </source>
</evidence>
<keyword evidence="8 11" id="KW-0472">Membrane</keyword>
<evidence type="ECO:0000313" key="12">
    <source>
        <dbReference type="EMBL" id="QTJ25272.1"/>
    </source>
</evidence>
<dbReference type="EMBL" id="MN535903">
    <property type="protein sequence ID" value="QTJ25272.1"/>
    <property type="molecule type" value="Genomic_DNA"/>
</dbReference>
<evidence type="ECO:0000256" key="7">
    <source>
        <dbReference type="ARBA" id="ARBA00023027"/>
    </source>
</evidence>
<dbReference type="InterPro" id="IPR039428">
    <property type="entry name" value="NUOK/Mnh_C1-like"/>
</dbReference>
<accession>A0A8A6NLQ0</accession>
<dbReference type="AlphaFoldDB" id="A0A8A6NLQ0"/>
<feature type="transmembrane region" description="Helical" evidence="11">
    <location>
        <begin position="21"/>
        <end position="45"/>
    </location>
</feature>
<feature type="transmembrane region" description="Helical" evidence="11">
    <location>
        <begin position="51"/>
        <end position="76"/>
    </location>
</feature>
<dbReference type="Gene3D" id="1.10.287.3510">
    <property type="match status" value="1"/>
</dbReference>
<evidence type="ECO:0000256" key="1">
    <source>
        <dbReference type="ARBA" id="ARBA00004141"/>
    </source>
</evidence>
<evidence type="ECO:0000256" key="4">
    <source>
        <dbReference type="ARBA" id="ARBA00022692"/>
    </source>
</evidence>
<dbReference type="GO" id="GO:0008137">
    <property type="term" value="F:NADH dehydrogenase (ubiquinone) activity"/>
    <property type="evidence" value="ECO:0007669"/>
    <property type="project" value="UniProtKB-EC"/>
</dbReference>
<sequence>MFIYWWFFFCGLVNFSLNRNHLLLVLLSLEFIILSLYYFIFNFLIVYSGELYLSMVYIVVSVCEGVLGLSVLVSMVRCYGNDNFLSFTLLW</sequence>
<dbReference type="Pfam" id="PF00420">
    <property type="entry name" value="Oxidored_q2"/>
    <property type="match status" value="1"/>
</dbReference>
<geneLocation type="mitochondrion" evidence="12"/>
<evidence type="ECO:0000256" key="8">
    <source>
        <dbReference type="ARBA" id="ARBA00023136"/>
    </source>
</evidence>
<evidence type="ECO:0000256" key="10">
    <source>
        <dbReference type="ARBA" id="ARBA00049551"/>
    </source>
</evidence>
<evidence type="ECO:0000256" key="5">
    <source>
        <dbReference type="ARBA" id="ARBA00022967"/>
    </source>
</evidence>
<reference evidence="12" key="1">
    <citation type="journal article" date="2019" name="Mitochondrial DNA Part B Resour">
        <title>Characterization of the complete mitochondrial genome of Oryzaephilus surinamensis Linne (Insecta: Coleoptera: Silvanidae) from Xichuan.</title>
        <authorList>
            <person name="Liang S."/>
            <person name="Bai Y."/>
            <person name="Chen J."/>
            <person name="Ouyang B."/>
        </authorList>
    </citation>
    <scope>NUCLEOTIDE SEQUENCE</scope>
</reference>
<comment type="similarity">
    <text evidence="2">Belongs to the complex I subunit 4L family.</text>
</comment>
<evidence type="ECO:0000256" key="6">
    <source>
        <dbReference type="ARBA" id="ARBA00022989"/>
    </source>
</evidence>
<dbReference type="GO" id="GO:0016020">
    <property type="term" value="C:membrane"/>
    <property type="evidence" value="ECO:0007669"/>
    <property type="project" value="UniProtKB-SubCell"/>
</dbReference>
<keyword evidence="6 11" id="KW-1133">Transmembrane helix</keyword>
<evidence type="ECO:0000256" key="9">
    <source>
        <dbReference type="ARBA" id="ARBA00031586"/>
    </source>
</evidence>
<keyword evidence="7" id="KW-0520">NAD</keyword>
<keyword evidence="5" id="KW-1278">Translocase</keyword>
<name>A0A8A6NLQ0_ORYSU</name>
<organism evidence="12">
    <name type="scientific">Oryzaephilus surinamensis</name>
    <name type="common">Sawtoothed grain beetle</name>
    <name type="synonym">Dermestes surinamensis</name>
    <dbReference type="NCBI Taxonomy" id="41112"/>
    <lineage>
        <taxon>Eukaryota</taxon>
        <taxon>Metazoa</taxon>
        <taxon>Ecdysozoa</taxon>
        <taxon>Arthropoda</taxon>
        <taxon>Hexapoda</taxon>
        <taxon>Insecta</taxon>
        <taxon>Pterygota</taxon>
        <taxon>Neoptera</taxon>
        <taxon>Endopterygota</taxon>
        <taxon>Coleoptera</taxon>
        <taxon>Polyphaga</taxon>
        <taxon>Cucujiformia</taxon>
        <taxon>Silvanidae</taxon>
        <taxon>Silvaninae</taxon>
        <taxon>Oryzaephilus</taxon>
    </lineage>
</organism>
<comment type="catalytic activity">
    <reaction evidence="10">
        <text>a ubiquinone + NADH + 5 H(+)(in) = a ubiquinol + NAD(+) + 4 H(+)(out)</text>
        <dbReference type="Rhea" id="RHEA:29091"/>
        <dbReference type="Rhea" id="RHEA-COMP:9565"/>
        <dbReference type="Rhea" id="RHEA-COMP:9566"/>
        <dbReference type="ChEBI" id="CHEBI:15378"/>
        <dbReference type="ChEBI" id="CHEBI:16389"/>
        <dbReference type="ChEBI" id="CHEBI:17976"/>
        <dbReference type="ChEBI" id="CHEBI:57540"/>
        <dbReference type="ChEBI" id="CHEBI:57945"/>
        <dbReference type="EC" id="7.1.1.2"/>
    </reaction>
</comment>
<evidence type="ECO:0000256" key="3">
    <source>
        <dbReference type="ARBA" id="ARBA00016612"/>
    </source>
</evidence>
<comment type="subcellular location">
    <subcellularLocation>
        <location evidence="1">Membrane</location>
        <topology evidence="1">Multi-pass membrane protein</topology>
    </subcellularLocation>
</comment>
<protein>
    <recommendedName>
        <fullName evidence="3">NADH-ubiquinone oxidoreductase chain 4L</fullName>
    </recommendedName>
    <alternativeName>
        <fullName evidence="9">NADH dehydrogenase subunit 4L</fullName>
    </alternativeName>
</protein>